<keyword evidence="1" id="KW-0805">Transcription regulation</keyword>
<dbReference type="CDD" id="cd00090">
    <property type="entry name" value="HTH_ARSR"/>
    <property type="match status" value="1"/>
</dbReference>
<evidence type="ECO:0000259" key="4">
    <source>
        <dbReference type="PROSITE" id="PS50987"/>
    </source>
</evidence>
<gene>
    <name evidence="5" type="ORF">HRJ53_19675</name>
</gene>
<dbReference type="InterPro" id="IPR036390">
    <property type="entry name" value="WH_DNA-bd_sf"/>
</dbReference>
<protein>
    <submittedName>
        <fullName evidence="5">Helix-turn-helix transcriptional regulator</fullName>
    </submittedName>
</protein>
<dbReference type="Gene3D" id="1.10.10.10">
    <property type="entry name" value="Winged helix-like DNA-binding domain superfamily/Winged helix DNA-binding domain"/>
    <property type="match status" value="1"/>
</dbReference>
<dbReference type="PANTHER" id="PTHR33154:SF33">
    <property type="entry name" value="TRANSCRIPTIONAL REPRESSOR SDPR"/>
    <property type="match status" value="1"/>
</dbReference>
<feature type="non-terminal residue" evidence="5">
    <location>
        <position position="87"/>
    </location>
</feature>
<dbReference type="EMBL" id="JACDQQ010001885">
    <property type="protein sequence ID" value="MBA0087209.1"/>
    <property type="molecule type" value="Genomic_DNA"/>
</dbReference>
<keyword evidence="6" id="KW-1185">Reference proteome</keyword>
<evidence type="ECO:0000313" key="5">
    <source>
        <dbReference type="EMBL" id="MBA0087209.1"/>
    </source>
</evidence>
<evidence type="ECO:0000256" key="1">
    <source>
        <dbReference type="ARBA" id="ARBA00023015"/>
    </source>
</evidence>
<name>A0A7V8SYL5_9BACT</name>
<keyword evidence="3" id="KW-0804">Transcription</keyword>
<keyword evidence="2" id="KW-0238">DNA-binding</keyword>
<dbReference type="AlphaFoldDB" id="A0A7V8SYL5"/>
<evidence type="ECO:0000313" key="6">
    <source>
        <dbReference type="Proteomes" id="UP000567293"/>
    </source>
</evidence>
<dbReference type="SMART" id="SM00418">
    <property type="entry name" value="HTH_ARSR"/>
    <property type="match status" value="1"/>
</dbReference>
<dbReference type="Proteomes" id="UP000567293">
    <property type="component" value="Unassembled WGS sequence"/>
</dbReference>
<reference evidence="5" key="1">
    <citation type="submission" date="2020-06" db="EMBL/GenBank/DDBJ databases">
        <title>Legume-microbial interactions unlock mineral nutrients during tropical forest succession.</title>
        <authorList>
            <person name="Epihov D.Z."/>
        </authorList>
    </citation>
    <scope>NUCLEOTIDE SEQUENCE [LARGE SCALE GENOMIC DNA]</scope>
    <source>
        <strain evidence="5">Pan2503</strain>
    </source>
</reference>
<dbReference type="InterPro" id="IPR051081">
    <property type="entry name" value="HTH_MetalResp_TranReg"/>
</dbReference>
<dbReference type="GO" id="GO:0003677">
    <property type="term" value="F:DNA binding"/>
    <property type="evidence" value="ECO:0007669"/>
    <property type="project" value="UniProtKB-KW"/>
</dbReference>
<sequence>MNRSQIEKISKALADETRLRIFESISHRGHMNCGEIVTLRGVTPATVSHHLKILSEAGLIRCRRQGQFVYSEAVPETVEKFTRALAK</sequence>
<feature type="domain" description="HTH arsR-type" evidence="4">
    <location>
        <begin position="1"/>
        <end position="87"/>
    </location>
</feature>
<dbReference type="PROSITE" id="PS50987">
    <property type="entry name" value="HTH_ARSR_2"/>
    <property type="match status" value="1"/>
</dbReference>
<dbReference type="PANTHER" id="PTHR33154">
    <property type="entry name" value="TRANSCRIPTIONAL REGULATOR, ARSR FAMILY"/>
    <property type="match status" value="1"/>
</dbReference>
<accession>A0A7V8SYL5</accession>
<dbReference type="NCBIfam" id="NF033788">
    <property type="entry name" value="HTH_metalloreg"/>
    <property type="match status" value="1"/>
</dbReference>
<comment type="caution">
    <text evidence="5">The sequence shown here is derived from an EMBL/GenBank/DDBJ whole genome shotgun (WGS) entry which is preliminary data.</text>
</comment>
<organism evidence="5 6">
    <name type="scientific">Candidatus Acidiferrum panamense</name>
    <dbReference type="NCBI Taxonomy" id="2741543"/>
    <lineage>
        <taxon>Bacteria</taxon>
        <taxon>Pseudomonadati</taxon>
        <taxon>Acidobacteriota</taxon>
        <taxon>Terriglobia</taxon>
        <taxon>Candidatus Acidiferrales</taxon>
        <taxon>Candidatus Acidiferrum</taxon>
    </lineage>
</organism>
<proteinExistence type="predicted"/>
<evidence type="ECO:0000256" key="2">
    <source>
        <dbReference type="ARBA" id="ARBA00023125"/>
    </source>
</evidence>
<dbReference type="GO" id="GO:0003700">
    <property type="term" value="F:DNA-binding transcription factor activity"/>
    <property type="evidence" value="ECO:0007669"/>
    <property type="project" value="InterPro"/>
</dbReference>
<dbReference type="SUPFAM" id="SSF46785">
    <property type="entry name" value="Winged helix' DNA-binding domain"/>
    <property type="match status" value="1"/>
</dbReference>
<dbReference type="InterPro" id="IPR011991">
    <property type="entry name" value="ArsR-like_HTH"/>
</dbReference>
<evidence type="ECO:0000256" key="3">
    <source>
        <dbReference type="ARBA" id="ARBA00023163"/>
    </source>
</evidence>
<dbReference type="Pfam" id="PF12840">
    <property type="entry name" value="HTH_20"/>
    <property type="match status" value="1"/>
</dbReference>
<dbReference type="InterPro" id="IPR036388">
    <property type="entry name" value="WH-like_DNA-bd_sf"/>
</dbReference>
<dbReference type="InterPro" id="IPR001845">
    <property type="entry name" value="HTH_ArsR_DNA-bd_dom"/>
</dbReference>